<evidence type="ECO:0000256" key="2">
    <source>
        <dbReference type="ARBA" id="ARBA00022598"/>
    </source>
</evidence>
<comment type="caution">
    <text evidence="7">The sequence shown here is derived from an EMBL/GenBank/DDBJ whole genome shotgun (WGS) entry which is preliminary data.</text>
</comment>
<evidence type="ECO:0000256" key="4">
    <source>
        <dbReference type="ARBA" id="ARBA00023098"/>
    </source>
</evidence>
<evidence type="ECO:0000256" key="1">
    <source>
        <dbReference type="ARBA" id="ARBA00006432"/>
    </source>
</evidence>
<dbReference type="RefSeq" id="WP_387701607.1">
    <property type="nucleotide sequence ID" value="NZ_JBIAMX010000012.1"/>
</dbReference>
<evidence type="ECO:0000256" key="5">
    <source>
        <dbReference type="ARBA" id="ARBA00032875"/>
    </source>
</evidence>
<dbReference type="EMBL" id="JBIAMX010000012">
    <property type="protein sequence ID" value="MFF0545114.1"/>
    <property type="molecule type" value="Genomic_DNA"/>
</dbReference>
<dbReference type="Pfam" id="PF00501">
    <property type="entry name" value="AMP-binding"/>
    <property type="match status" value="1"/>
</dbReference>
<keyword evidence="3" id="KW-0276">Fatty acid metabolism</keyword>
<gene>
    <name evidence="7" type="ORF">ACFYTF_19980</name>
</gene>
<keyword evidence="2" id="KW-0436">Ligase</keyword>
<dbReference type="Pfam" id="PF23562">
    <property type="entry name" value="AMP-binding_C_3"/>
    <property type="match status" value="1"/>
</dbReference>
<protein>
    <recommendedName>
        <fullName evidence="5">Acyl-CoA synthetase</fullName>
    </recommendedName>
</protein>
<reference evidence="7 8" key="1">
    <citation type="submission" date="2024-10" db="EMBL/GenBank/DDBJ databases">
        <title>The Natural Products Discovery Center: Release of the First 8490 Sequenced Strains for Exploring Actinobacteria Biosynthetic Diversity.</title>
        <authorList>
            <person name="Kalkreuter E."/>
            <person name="Kautsar S.A."/>
            <person name="Yang D."/>
            <person name="Bader C.D."/>
            <person name="Teijaro C.N."/>
            <person name="Fluegel L."/>
            <person name="Davis C.M."/>
            <person name="Simpson J.R."/>
            <person name="Lauterbach L."/>
            <person name="Steele A.D."/>
            <person name="Gui C."/>
            <person name="Meng S."/>
            <person name="Li G."/>
            <person name="Viehrig K."/>
            <person name="Ye F."/>
            <person name="Su P."/>
            <person name="Kiefer A.F."/>
            <person name="Nichols A."/>
            <person name="Cepeda A.J."/>
            <person name="Yan W."/>
            <person name="Fan B."/>
            <person name="Jiang Y."/>
            <person name="Adhikari A."/>
            <person name="Zheng C.-J."/>
            <person name="Schuster L."/>
            <person name="Cowan T.M."/>
            <person name="Smanski M.J."/>
            <person name="Chevrette M.G."/>
            <person name="De Carvalho L.P.S."/>
            <person name="Shen B."/>
        </authorList>
    </citation>
    <scope>NUCLEOTIDE SEQUENCE [LARGE SCALE GENOMIC DNA]</scope>
    <source>
        <strain evidence="7 8">NPDC004045</strain>
    </source>
</reference>
<evidence type="ECO:0000313" key="7">
    <source>
        <dbReference type="EMBL" id="MFF0545114.1"/>
    </source>
</evidence>
<dbReference type="CDD" id="cd05907">
    <property type="entry name" value="VL_LC_FACS_like"/>
    <property type="match status" value="1"/>
</dbReference>
<evidence type="ECO:0000313" key="8">
    <source>
        <dbReference type="Proteomes" id="UP001601444"/>
    </source>
</evidence>
<dbReference type="InterPro" id="IPR000873">
    <property type="entry name" value="AMP-dep_synth/lig_dom"/>
</dbReference>
<feature type="domain" description="AMP-dependent synthetase/ligase" evidence="6">
    <location>
        <begin position="22"/>
        <end position="423"/>
    </location>
</feature>
<sequence>MTTEIGLVHTSGATVHTVVAAFQETVALRPDGVALRTVGGTTEITWAEYDRRVRALAAGLAELGVGHGDTVGLMLTNRPEFNLVDTAALHLGAAPFSVYNTSSPEQIAHVFTNAGNKVVVTEQAFLDAVRAAGTEIEHLIVVDGPVSGALTLDDVESNPKDGFDFEAAWKAVRPGDLATLIYTSGTTGPSKGVEISHTNVLAQVKGLVAGALPVGPDDRAVSYLPAAHVADRISAHAMNQITGIQLTTVPDPREIAAALPDARPTAFFGVPRVWQKIKTGIENKIAGESGVKKALAQWAIGTGVARARAQLAGGGGSPLLGVQHTLAEALVLSKLRGALGLDELKVAASGAAPVPPETLEFFLGLGFTVSEVWGMSETTGVGTYTELDKPRPGSVGRPLDGLELRLDADGEVLVRGPIVTAGYRNMPEKTAEAFDADGWLRTGDIGTLDADGYLRIVDRKKELIITEAGKNIAPSNIENALKAASSIVGQAVAIGEARPYITALIMLDPDVVALRAKELGATDATFAELVRRPEIVAEVTAAVAAGNTKLSRVEQVKRFAVADSVWEPGGDELTPKMSLKRVPINQKYATTIADLYAENPPEHIANVK</sequence>
<keyword evidence="4" id="KW-0443">Lipid metabolism</keyword>
<dbReference type="Gene3D" id="3.40.50.12780">
    <property type="entry name" value="N-terminal domain of ligase-like"/>
    <property type="match status" value="1"/>
</dbReference>
<dbReference type="InterPro" id="IPR042099">
    <property type="entry name" value="ANL_N_sf"/>
</dbReference>
<accession>A0ABW6PRX2</accession>
<dbReference type="SUPFAM" id="SSF56801">
    <property type="entry name" value="Acetyl-CoA synthetase-like"/>
    <property type="match status" value="1"/>
</dbReference>
<evidence type="ECO:0000259" key="6">
    <source>
        <dbReference type="Pfam" id="PF00501"/>
    </source>
</evidence>
<dbReference type="Proteomes" id="UP001601444">
    <property type="component" value="Unassembled WGS sequence"/>
</dbReference>
<organism evidence="7 8">
    <name type="scientific">Nocardia thailandica</name>
    <dbReference type="NCBI Taxonomy" id="257275"/>
    <lineage>
        <taxon>Bacteria</taxon>
        <taxon>Bacillati</taxon>
        <taxon>Actinomycetota</taxon>
        <taxon>Actinomycetes</taxon>
        <taxon>Mycobacteriales</taxon>
        <taxon>Nocardiaceae</taxon>
        <taxon>Nocardia</taxon>
    </lineage>
</organism>
<comment type="similarity">
    <text evidence="1">Belongs to the ATP-dependent AMP-binding enzyme family.</text>
</comment>
<keyword evidence="8" id="KW-1185">Reference proteome</keyword>
<proteinExistence type="inferred from homology"/>
<dbReference type="PROSITE" id="PS00455">
    <property type="entry name" value="AMP_BINDING"/>
    <property type="match status" value="1"/>
</dbReference>
<name>A0ABW6PRX2_9NOCA</name>
<evidence type="ECO:0000256" key="3">
    <source>
        <dbReference type="ARBA" id="ARBA00022832"/>
    </source>
</evidence>
<dbReference type="PANTHER" id="PTHR43272:SF32">
    <property type="entry name" value="AMP-DEPENDENT SYNTHETASE_LIGASE DOMAIN-CONTAINING PROTEIN"/>
    <property type="match status" value="1"/>
</dbReference>
<dbReference type="InterPro" id="IPR020845">
    <property type="entry name" value="AMP-binding_CS"/>
</dbReference>
<dbReference type="PANTHER" id="PTHR43272">
    <property type="entry name" value="LONG-CHAIN-FATTY-ACID--COA LIGASE"/>
    <property type="match status" value="1"/>
</dbReference>